<protein>
    <submittedName>
        <fullName evidence="2">Uncharacterized protein</fullName>
    </submittedName>
</protein>
<dbReference type="GeneTree" id="ENSGT01030000237776"/>
<keyword evidence="3" id="KW-1185">Reference proteome</keyword>
<reference evidence="2" key="2">
    <citation type="submission" date="2025-09" db="UniProtKB">
        <authorList>
            <consortium name="Ensembl"/>
        </authorList>
    </citation>
    <scope>IDENTIFICATION</scope>
</reference>
<name>A0A8C9ZJ48_SANLU</name>
<reference evidence="2" key="1">
    <citation type="submission" date="2025-08" db="UniProtKB">
        <authorList>
            <consortium name="Ensembl"/>
        </authorList>
    </citation>
    <scope>IDENTIFICATION</scope>
</reference>
<evidence type="ECO:0000313" key="2">
    <source>
        <dbReference type="Ensembl" id="ENSSLUP00000041119.1"/>
    </source>
</evidence>
<evidence type="ECO:0000256" key="1">
    <source>
        <dbReference type="SAM" id="MobiDB-lite"/>
    </source>
</evidence>
<sequence>IGVTGQTREGGREGGREGTRGSFSLVLETRKAIFSSDGACIRAIVSPDRACIRAIFSSDRACIRAIFSSDGACIRAIVSPDRACIRAIFSSDRACIRAIFSPDRACIRAIFSSDRACIRAIFSPDRARIPAIFSSDRARIRAIFSSDRARIRVIFTCIRVPKKILCLVLPICFVSSWFKCAINITLSEKKIVAENRDINSKLKIVIHIFFPESCRPTQRAGKRVYIYFFSKHSCPDSYHRHEKIKKVKERDNMKKKKGFSLDFKELRVAVGLSWFQICRA</sequence>
<dbReference type="Proteomes" id="UP000694568">
    <property type="component" value="Unplaced"/>
</dbReference>
<dbReference type="AlphaFoldDB" id="A0A8C9ZJ48"/>
<accession>A0A8C9ZJ48</accession>
<dbReference type="Ensembl" id="ENSSLUT00000042434.1">
    <property type="protein sequence ID" value="ENSSLUP00000041119.1"/>
    <property type="gene ID" value="ENSSLUG00000018314.1"/>
</dbReference>
<feature type="compositionally biased region" description="Basic and acidic residues" evidence="1">
    <location>
        <begin position="9"/>
        <end position="19"/>
    </location>
</feature>
<feature type="region of interest" description="Disordered" evidence="1">
    <location>
        <begin position="1"/>
        <end position="20"/>
    </location>
</feature>
<evidence type="ECO:0000313" key="3">
    <source>
        <dbReference type="Proteomes" id="UP000694568"/>
    </source>
</evidence>
<proteinExistence type="predicted"/>
<organism evidence="2 3">
    <name type="scientific">Sander lucioperca</name>
    <name type="common">Pike-perch</name>
    <name type="synonym">Perca lucioperca</name>
    <dbReference type="NCBI Taxonomy" id="283035"/>
    <lineage>
        <taxon>Eukaryota</taxon>
        <taxon>Metazoa</taxon>
        <taxon>Chordata</taxon>
        <taxon>Craniata</taxon>
        <taxon>Vertebrata</taxon>
        <taxon>Euteleostomi</taxon>
        <taxon>Actinopterygii</taxon>
        <taxon>Neopterygii</taxon>
        <taxon>Teleostei</taxon>
        <taxon>Neoteleostei</taxon>
        <taxon>Acanthomorphata</taxon>
        <taxon>Eupercaria</taxon>
        <taxon>Perciformes</taxon>
        <taxon>Percoidei</taxon>
        <taxon>Percidae</taxon>
        <taxon>Luciopercinae</taxon>
        <taxon>Sander</taxon>
    </lineage>
</organism>